<sequence>MILRALCVTMAAGSAMAQPAETPPAEFDGASYVDSAGCAFQRAELDGKTVWAQWLDGAGAPRCGLEPTVPQSASEALPRIPPSRAGAIPDFPVSGFYVQLGAFTGTRRADRITTDLTGLGYSLLRQDFPRLFVLFAGPFPDAQTASDARIDLRGRGFPDAFLREKP</sequence>
<dbReference type="Pfam" id="PF05036">
    <property type="entry name" value="SPOR"/>
    <property type="match status" value="1"/>
</dbReference>
<name>A0A4R6B316_9RHOB</name>
<gene>
    <name evidence="3" type="ORF">E2L05_03915</name>
</gene>
<protein>
    <submittedName>
        <fullName evidence="3">SPOR domain-containing protein</fullName>
    </submittedName>
</protein>
<evidence type="ECO:0000313" key="4">
    <source>
        <dbReference type="Proteomes" id="UP000294562"/>
    </source>
</evidence>
<evidence type="ECO:0000313" key="3">
    <source>
        <dbReference type="EMBL" id="TDL90672.1"/>
    </source>
</evidence>
<dbReference type="GO" id="GO:0042834">
    <property type="term" value="F:peptidoglycan binding"/>
    <property type="evidence" value="ECO:0007669"/>
    <property type="project" value="InterPro"/>
</dbReference>
<dbReference type="InterPro" id="IPR007730">
    <property type="entry name" value="SPOR-like_dom"/>
</dbReference>
<dbReference type="PROSITE" id="PS51724">
    <property type="entry name" value="SPOR"/>
    <property type="match status" value="1"/>
</dbReference>
<comment type="caution">
    <text evidence="3">The sequence shown here is derived from an EMBL/GenBank/DDBJ whole genome shotgun (WGS) entry which is preliminary data.</text>
</comment>
<dbReference type="InterPro" id="IPR036680">
    <property type="entry name" value="SPOR-like_sf"/>
</dbReference>
<dbReference type="Proteomes" id="UP000294562">
    <property type="component" value="Unassembled WGS sequence"/>
</dbReference>
<proteinExistence type="predicted"/>
<feature type="chain" id="PRO_5020261078" evidence="1">
    <location>
        <begin position="18"/>
        <end position="166"/>
    </location>
</feature>
<keyword evidence="4" id="KW-1185">Reference proteome</keyword>
<accession>A0A4R6B316</accession>
<dbReference type="AlphaFoldDB" id="A0A4R6B316"/>
<feature type="domain" description="SPOR" evidence="2">
    <location>
        <begin position="90"/>
        <end position="165"/>
    </location>
</feature>
<feature type="signal peptide" evidence="1">
    <location>
        <begin position="1"/>
        <end position="17"/>
    </location>
</feature>
<evidence type="ECO:0000259" key="2">
    <source>
        <dbReference type="PROSITE" id="PS51724"/>
    </source>
</evidence>
<evidence type="ECO:0000256" key="1">
    <source>
        <dbReference type="SAM" id="SignalP"/>
    </source>
</evidence>
<dbReference type="RefSeq" id="WP_133341586.1">
    <property type="nucleotide sequence ID" value="NZ_SMZO01000006.1"/>
</dbReference>
<organism evidence="3 4">
    <name type="scientific">Meridianimarinicoccus aquatilis</name>
    <dbReference type="NCBI Taxonomy" id="2552766"/>
    <lineage>
        <taxon>Bacteria</taxon>
        <taxon>Pseudomonadati</taxon>
        <taxon>Pseudomonadota</taxon>
        <taxon>Alphaproteobacteria</taxon>
        <taxon>Rhodobacterales</taxon>
        <taxon>Paracoccaceae</taxon>
        <taxon>Meridianimarinicoccus</taxon>
    </lineage>
</organism>
<dbReference type="EMBL" id="SMZO01000006">
    <property type="protein sequence ID" value="TDL90672.1"/>
    <property type="molecule type" value="Genomic_DNA"/>
</dbReference>
<reference evidence="3 4" key="1">
    <citation type="submission" date="2019-03" db="EMBL/GenBank/DDBJ databases">
        <title>Rhodobacteraceae bacterium SM1902, a new member of the family Rhodobacteraceae isolated from Yantai.</title>
        <authorList>
            <person name="Sun Y."/>
        </authorList>
    </citation>
    <scope>NUCLEOTIDE SEQUENCE [LARGE SCALE GENOMIC DNA]</scope>
    <source>
        <strain evidence="3 4">SM1902</strain>
    </source>
</reference>
<dbReference type="OrthoDB" id="7843142at2"/>
<keyword evidence="1" id="KW-0732">Signal</keyword>
<dbReference type="Gene3D" id="3.30.70.1070">
    <property type="entry name" value="Sporulation related repeat"/>
    <property type="match status" value="1"/>
</dbReference>
<dbReference type="SUPFAM" id="SSF110997">
    <property type="entry name" value="Sporulation related repeat"/>
    <property type="match status" value="1"/>
</dbReference>